<name>A0A8H4TUN4_9HYPO</name>
<dbReference type="OrthoDB" id="2129362at2759"/>
<feature type="region of interest" description="Disordered" evidence="2">
    <location>
        <begin position="164"/>
        <end position="183"/>
    </location>
</feature>
<sequence>MPRAPGSQSGWTTDKPSTPNVSKSLQRFRAMNIAPSNASTPKLQTTNAASSRATKPQLLPHHVLRDKLLETRQASTEAVQSTPQQAPAQAGSQASADWEQNSAGTWNSPKEVAISTVSSEELQGAHLPAPLHVIEAAGSSQVTQRQLTASTVSLAVSDGLVLSNEQDPHASDEDDPWGTDGDVALDRVDPESQQAALAVIHRWETEKENYPVIKLTEDRDPRIDDCDIDPTTGQLVPPARYIKLQRDGIDGHSHDKTNPNWRRLNKTSEEAITNEIARRRAIKEQIERQVLEEQTVVQSLQEEEWPKASCTLRPVESGDFQGIADIINLEMQQGPSSQVFLPRVEPGHVATIYNACFQRRRPFIVAIPGVQELPNRSGWSKADEDDYQEFLRFKKARGTAQPPSILGFAFVTDSRQGFLGGMCPGSRFSGLIKLIVHPDHRKKLVGSALLDRILSSVDIYHQNVVEYIWDCSETRGIYEYISAHNHQKYNKVYIDTFFTGKEDPRVEGMERLCEKFDFHRVAYFEEAVKHGNQPGVWKDLVVWEHHARSTSEIVED</sequence>
<feature type="coiled-coil region" evidence="1">
    <location>
        <begin position="274"/>
        <end position="303"/>
    </location>
</feature>
<reference evidence="3" key="1">
    <citation type="journal article" date="2020" name="BMC Genomics">
        <title>Correction to: Identification and distribution of gene clusters required for synthesis of sphingolipid metabolism inhibitors in diverse species of the filamentous fungus Fusarium.</title>
        <authorList>
            <person name="Kim H.S."/>
            <person name="Lohmar J.M."/>
            <person name="Busman M."/>
            <person name="Brown D.W."/>
            <person name="Naumann T.A."/>
            <person name="Divon H.H."/>
            <person name="Lysoe E."/>
            <person name="Uhlig S."/>
            <person name="Proctor R.H."/>
        </authorList>
    </citation>
    <scope>NUCLEOTIDE SEQUENCE</scope>
    <source>
        <strain evidence="3">NRRL 20472</strain>
    </source>
</reference>
<feature type="compositionally biased region" description="Polar residues" evidence="2">
    <location>
        <begin position="34"/>
        <end position="54"/>
    </location>
</feature>
<reference evidence="3" key="2">
    <citation type="submission" date="2020-05" db="EMBL/GenBank/DDBJ databases">
        <authorList>
            <person name="Kim H.-S."/>
            <person name="Proctor R.H."/>
            <person name="Brown D.W."/>
        </authorList>
    </citation>
    <scope>NUCLEOTIDE SEQUENCE</scope>
    <source>
        <strain evidence="3">NRRL 20472</strain>
    </source>
</reference>
<feature type="compositionally biased region" description="Polar residues" evidence="2">
    <location>
        <begin position="1"/>
        <end position="25"/>
    </location>
</feature>
<dbReference type="InterPro" id="IPR016181">
    <property type="entry name" value="Acyl_CoA_acyltransferase"/>
</dbReference>
<dbReference type="Proteomes" id="UP000622797">
    <property type="component" value="Unassembled WGS sequence"/>
</dbReference>
<evidence type="ECO:0000256" key="2">
    <source>
        <dbReference type="SAM" id="MobiDB-lite"/>
    </source>
</evidence>
<keyword evidence="1" id="KW-0175">Coiled coil</keyword>
<feature type="region of interest" description="Disordered" evidence="2">
    <location>
        <begin position="73"/>
        <end position="106"/>
    </location>
</feature>
<dbReference type="Gene3D" id="3.40.630.30">
    <property type="match status" value="1"/>
</dbReference>
<comment type="caution">
    <text evidence="3">The sequence shown here is derived from an EMBL/GenBank/DDBJ whole genome shotgun (WGS) entry which is preliminary data.</text>
</comment>
<feature type="compositionally biased region" description="Low complexity" evidence="2">
    <location>
        <begin position="80"/>
        <end position="96"/>
    </location>
</feature>
<gene>
    <name evidence="3" type="ORF">FSARC_7709</name>
</gene>
<feature type="region of interest" description="Disordered" evidence="2">
    <location>
        <begin position="1"/>
        <end position="60"/>
    </location>
</feature>
<evidence type="ECO:0000256" key="1">
    <source>
        <dbReference type="SAM" id="Coils"/>
    </source>
</evidence>
<dbReference type="AlphaFoldDB" id="A0A8H4TUN4"/>
<dbReference type="SUPFAM" id="SSF55729">
    <property type="entry name" value="Acyl-CoA N-acyltransferases (Nat)"/>
    <property type="match status" value="1"/>
</dbReference>
<evidence type="ECO:0000313" key="4">
    <source>
        <dbReference type="Proteomes" id="UP000622797"/>
    </source>
</evidence>
<protein>
    <submittedName>
        <fullName evidence="3">Uncharacterized protein</fullName>
    </submittedName>
</protein>
<accession>A0A8H4TUN4</accession>
<proteinExistence type="predicted"/>
<evidence type="ECO:0000313" key="3">
    <source>
        <dbReference type="EMBL" id="KAF4964342.1"/>
    </source>
</evidence>
<organism evidence="3 4">
    <name type="scientific">Fusarium sarcochroum</name>
    <dbReference type="NCBI Taxonomy" id="1208366"/>
    <lineage>
        <taxon>Eukaryota</taxon>
        <taxon>Fungi</taxon>
        <taxon>Dikarya</taxon>
        <taxon>Ascomycota</taxon>
        <taxon>Pezizomycotina</taxon>
        <taxon>Sordariomycetes</taxon>
        <taxon>Hypocreomycetidae</taxon>
        <taxon>Hypocreales</taxon>
        <taxon>Nectriaceae</taxon>
        <taxon>Fusarium</taxon>
        <taxon>Fusarium lateritium species complex</taxon>
    </lineage>
</organism>
<keyword evidence="4" id="KW-1185">Reference proteome</keyword>
<dbReference type="EMBL" id="JABEXW010000416">
    <property type="protein sequence ID" value="KAF4964342.1"/>
    <property type="molecule type" value="Genomic_DNA"/>
</dbReference>